<feature type="domain" description="Ig-like" evidence="4">
    <location>
        <begin position="114"/>
        <end position="194"/>
    </location>
</feature>
<dbReference type="Pfam" id="PF13927">
    <property type="entry name" value="Ig_3"/>
    <property type="match status" value="6"/>
</dbReference>
<dbReference type="PANTHER" id="PTHR45889:SF8">
    <property type="entry name" value="IG-LIKE DOMAIN-CONTAINING PROTEIN"/>
    <property type="match status" value="1"/>
</dbReference>
<evidence type="ECO:0000256" key="2">
    <source>
        <dbReference type="ARBA" id="ARBA00023136"/>
    </source>
</evidence>
<dbReference type="PROSITE" id="PS50835">
    <property type="entry name" value="IG_LIKE"/>
    <property type="match status" value="20"/>
</dbReference>
<feature type="domain" description="Ig-like" evidence="4">
    <location>
        <begin position="1698"/>
        <end position="1788"/>
    </location>
</feature>
<gene>
    <name evidence="6" type="primary">LOC102805017</name>
</gene>
<dbReference type="InterPro" id="IPR003599">
    <property type="entry name" value="Ig_sub"/>
</dbReference>
<evidence type="ECO:0000313" key="5">
    <source>
        <dbReference type="Proteomes" id="UP000694865"/>
    </source>
</evidence>
<dbReference type="InterPro" id="IPR036179">
    <property type="entry name" value="Ig-like_dom_sf"/>
</dbReference>
<feature type="domain" description="Ig-like" evidence="4">
    <location>
        <begin position="214"/>
        <end position="304"/>
    </location>
</feature>
<dbReference type="GeneID" id="102805017"/>
<keyword evidence="3" id="KW-1015">Disulfide bond</keyword>
<keyword evidence="2" id="KW-0472">Membrane</keyword>
<evidence type="ECO:0000256" key="3">
    <source>
        <dbReference type="ARBA" id="ARBA00023157"/>
    </source>
</evidence>
<feature type="domain" description="Ig-like" evidence="4">
    <location>
        <begin position="638"/>
        <end position="728"/>
    </location>
</feature>
<dbReference type="SMART" id="SM00408">
    <property type="entry name" value="IGc2"/>
    <property type="match status" value="13"/>
</dbReference>
<feature type="non-terminal residue" evidence="6">
    <location>
        <position position="2129"/>
    </location>
</feature>
<feature type="domain" description="Ig-like" evidence="4">
    <location>
        <begin position="2"/>
        <end position="92"/>
    </location>
</feature>
<dbReference type="RefSeq" id="XP_006819856.1">
    <property type="nucleotide sequence ID" value="XM_006819793.1"/>
</dbReference>
<feature type="domain" description="Ig-like" evidence="4">
    <location>
        <begin position="1598"/>
        <end position="1678"/>
    </location>
</feature>
<dbReference type="SMART" id="SM00409">
    <property type="entry name" value="IG"/>
    <property type="match status" value="10"/>
</dbReference>
<dbReference type="SUPFAM" id="SSF48726">
    <property type="entry name" value="Immunoglobulin"/>
    <property type="match status" value="20"/>
</dbReference>
<evidence type="ECO:0000256" key="1">
    <source>
        <dbReference type="ARBA" id="ARBA00004167"/>
    </source>
</evidence>
<feature type="domain" description="Ig-like" evidence="4">
    <location>
        <begin position="750"/>
        <end position="830"/>
    </location>
</feature>
<sequence length="2129" mass="234696">MPIVTLNPASKEAGIGDTVFVTCTATGNPSPSSVQWYFNGVTMVPDTRYVVSSSSSTSSLTIYGLQRNDFYRSITCRATNSIGTRTVYFSLTSEPTTTIPTTTVDDSIPLDGYPTCTSTGVNAYPAANREGNYVTITCESRGGEPPSQLQWSRDYQDVNDNYYTDIYNKRWTSTYSLTLDKDDNGITFTCTETHPRLYFPRTCTIGPINVQYMPIVTLNPASKEAGIGDTVFSTCTATGNPLPSSVEWYFNGATMVPDTRYVVSSSASTSSLTIYGLQRNDFDKSITCRATNTIGTRTVYFSLTSEPTTTIPTTTVDDSIPLDGYPTCTSTGVNAYPAANREGNYVTITCDSRGGEPPSQLQWSRDDQDVNDNYYTDIYNKRWTSTYSLTLDKDDNGITFTCTETHPRLYFPRTCTIGPINVQYMPIVTLNPASKEAGIGDTVFSTCTATGNPLPSSVQWYFNGVTMVPDTRYVVSSSSSTSSLTIYGLQRNDFYRSITCRATNSIGTRTVYFSLTSEPTTTIPTTTVDDSIPLDGYPTCTSTGVNAYPAANREGNYVTITCESRGGEPPSQLQWSRDYQDVNDNYYTDIYNKRWTSTYSLTLDKDDNGITFTCTETHPRLYFPRTCTIGPINVQYMPIVTLNPASKEAGIGDTVFSTCTATGNPLPSSVEWYFNGATMVPDTRYVVSSSASTSSLTIYGLQRNDFDKSITCRATNTIGTRTVYFSLTSEPTTTIPTTTVDDSIPLDGYPTCTSTGVNAYPAANREGNYVTITCDSRGGEPPSQLQWSRDDQDVNDNYYTDIYNKRWTSTYSLTLDKDDNGITFTCTETHPRLYFPRTCTIGPINVQYMPIVTLNPASKEAGIGDTVFSTCTATGNPAPSSVQWYFNGVTMVPDTRYVVSSSSSTSSLTIYGLQRNDFYWSITCRATNSIGTRTVYFSLTSEPTTTIPTTTVDDSIPLDGYPTCTSTGVNAYPAANREGNYVTITCESRGGEPPSQLQWSRDDQDVNDNYYTDIYNKRWTSTYSLTLDKDDNGITFTCTETHPRLYFPRTCTIGPINVQYMPIVTLNPASKEAGIGDTVFVTCTATGNPLPSSVQWYFNGVTMVPETRYVVSSSASTSSLTIYGLQRNDFDQSITCRATNSIGTRTVYFSLTSEPTTTIPTTTVDDSIPLDGYPTCTSTGVNAYPAANREGNYVTITCESRGGEPPSQLQWSRDYQDVNDNYYTDIYNKRWTSTYSLTLDKDDNGITFTCTETHPRLYFPRTCTIGPINVQYMPIVTLNPASKEAGIGDTVFSTCTATGNPLPSSVEWYFNGATMVPDTRYVVSSSASTSSLTIYGLQRNDFDQSITCRATNTIGTRTVYFSLTSEPTTTIPTTTVDDSIPLDGYPTCTSTGVNAYPAANREGNYVTITCDSRGGEPPSQLQWSRDDQDVNDNYYTDIYNKRWTSTYSLTLDKDENGITFTCTETHPRLYFPRTCTIGPINVQYMPIVTLNPASKEAGIGDTVFVTCTATGNPSPFSVQWYFNGVTMVPDTRYVVSSSASTSSLTIYGLQRNDFDQSITCRATNSIGTRTVYFSLTSEPTTTIPTTTVDDSIPLDGYPTCTSTGVNAYPAANREGNYVTITCESRGGEPPSQLQWSRDYQDVNDNYYTDTYNKRWTSTYSLTLDKDDNGITFTCTETHPRLYFPRTCTIGPINVQYMPIVTLNPASKEAGIGDTVFSTCTATGNPLPSSVEWYFNGATMVPDTRYVVSSSASTSSLTIYGLQRNDFDQSITCRATNSIGTRTVYFSLTSEPTTTIPTTTVDDSIPLDGYPTCTSTGVNAYPAANREGNYVTITCESRGGEPPSQLQWSRDDQDVNDNYYTDIFNKRWTSTYSLTLDKDDNGITFSCTETHPRLYFPRTCTIGPINVQYMPIVTLNPASKEAGIGDTVFSTCTATGNPAPSSVQWYFNGVTMVPDTRYVVSSSASTSSLTIYGLQRNDFYRSITCRATNSIGTRTEYFSLTSEPTSTIPTTTVDDSIPLDGYPTCTSTGVNAYPAANREGNYVTITCESRGGEPPSQLQWSHDYQDVNDYYYTDTYNKRWTSTYSLTLDKDDNGITFTCTETHPRLYFPRTCTIGPINVQYMPIVTLNPT</sequence>
<dbReference type="InterPro" id="IPR013098">
    <property type="entry name" value="Ig_I-set"/>
</dbReference>
<feature type="domain" description="Ig-like" evidence="4">
    <location>
        <begin position="426"/>
        <end position="516"/>
    </location>
</feature>
<feature type="domain" description="Ig-like" evidence="4">
    <location>
        <begin position="962"/>
        <end position="1042"/>
    </location>
</feature>
<proteinExistence type="predicted"/>
<dbReference type="InterPro" id="IPR013162">
    <property type="entry name" value="CD80_C2-set"/>
</dbReference>
<organism evidence="5 6">
    <name type="scientific">Saccoglossus kowalevskii</name>
    <name type="common">Acorn worm</name>
    <dbReference type="NCBI Taxonomy" id="10224"/>
    <lineage>
        <taxon>Eukaryota</taxon>
        <taxon>Metazoa</taxon>
        <taxon>Hemichordata</taxon>
        <taxon>Enteropneusta</taxon>
        <taxon>Harrimaniidae</taxon>
        <taxon>Saccoglossus</taxon>
    </lineage>
</organism>
<feature type="domain" description="Ig-like" evidence="4">
    <location>
        <begin position="1486"/>
        <end position="1576"/>
    </location>
</feature>
<evidence type="ECO:0000313" key="6">
    <source>
        <dbReference type="RefSeq" id="XP_006819856.1"/>
    </source>
</evidence>
<feature type="domain" description="Ig-like" evidence="4">
    <location>
        <begin position="538"/>
        <end position="618"/>
    </location>
</feature>
<feature type="domain" description="Ig-like" evidence="4">
    <location>
        <begin position="1062"/>
        <end position="1152"/>
    </location>
</feature>
<feature type="domain" description="Ig-like" evidence="4">
    <location>
        <begin position="1810"/>
        <end position="1890"/>
    </location>
</feature>
<dbReference type="Pfam" id="PF07679">
    <property type="entry name" value="I-set"/>
    <property type="match status" value="4"/>
</dbReference>
<accession>A0ABM0MIL5</accession>
<dbReference type="CDD" id="cd00096">
    <property type="entry name" value="Ig"/>
    <property type="match status" value="10"/>
</dbReference>
<feature type="domain" description="Ig-like" evidence="4">
    <location>
        <begin position="1910"/>
        <end position="2000"/>
    </location>
</feature>
<feature type="domain" description="Ig-like" evidence="4">
    <location>
        <begin position="850"/>
        <end position="940"/>
    </location>
</feature>
<feature type="domain" description="Ig-like" evidence="4">
    <location>
        <begin position="1274"/>
        <end position="1364"/>
    </location>
</feature>
<feature type="domain" description="Ig-like" evidence="4">
    <location>
        <begin position="2022"/>
        <end position="2102"/>
    </location>
</feature>
<dbReference type="PANTHER" id="PTHR45889">
    <property type="entry name" value="IG-LIKE DOMAIN-CONTAINING PROTEIN"/>
    <property type="match status" value="1"/>
</dbReference>
<feature type="domain" description="Ig-like" evidence="4">
    <location>
        <begin position="326"/>
        <end position="406"/>
    </location>
</feature>
<dbReference type="InterPro" id="IPR013783">
    <property type="entry name" value="Ig-like_fold"/>
</dbReference>
<feature type="domain" description="Ig-like" evidence="4">
    <location>
        <begin position="1174"/>
        <end position="1254"/>
    </location>
</feature>
<dbReference type="InterPro" id="IPR007110">
    <property type="entry name" value="Ig-like_dom"/>
</dbReference>
<dbReference type="Gene3D" id="2.60.40.10">
    <property type="entry name" value="Immunoglobulins"/>
    <property type="match status" value="20"/>
</dbReference>
<comment type="subcellular location">
    <subcellularLocation>
        <location evidence="1">Membrane</location>
        <topology evidence="1">Single-pass membrane protein</topology>
    </subcellularLocation>
</comment>
<dbReference type="InterPro" id="IPR003598">
    <property type="entry name" value="Ig_sub2"/>
</dbReference>
<dbReference type="Proteomes" id="UP000694865">
    <property type="component" value="Unplaced"/>
</dbReference>
<reference evidence="6" key="1">
    <citation type="submission" date="2025-08" db="UniProtKB">
        <authorList>
            <consortium name="RefSeq"/>
        </authorList>
    </citation>
    <scope>IDENTIFICATION</scope>
    <source>
        <tissue evidence="6">Testes</tissue>
    </source>
</reference>
<name>A0ABM0MIL5_SACKO</name>
<evidence type="ECO:0000259" key="4">
    <source>
        <dbReference type="PROSITE" id="PS50835"/>
    </source>
</evidence>
<keyword evidence="5" id="KW-1185">Reference proteome</keyword>
<protein>
    <submittedName>
        <fullName evidence="6">Hemicentin-1-like</fullName>
    </submittedName>
</protein>
<dbReference type="Pfam" id="PF08205">
    <property type="entry name" value="C2-set_2"/>
    <property type="match status" value="10"/>
</dbReference>
<feature type="domain" description="Ig-like" evidence="4">
    <location>
        <begin position="1386"/>
        <end position="1466"/>
    </location>
</feature>